<keyword evidence="7" id="KW-0479">Metal-binding</keyword>
<dbReference type="InterPro" id="IPR027268">
    <property type="entry name" value="Peptidase_M4/M1_CTD_sf"/>
</dbReference>
<evidence type="ECO:0000259" key="11">
    <source>
        <dbReference type="Pfam" id="PF01433"/>
    </source>
</evidence>
<name>T2KS17_FORAG</name>
<dbReference type="GO" id="GO:0042277">
    <property type="term" value="F:peptide binding"/>
    <property type="evidence" value="ECO:0007669"/>
    <property type="project" value="TreeGrafter"/>
</dbReference>
<evidence type="ECO:0000256" key="6">
    <source>
        <dbReference type="ARBA" id="ARBA00022670"/>
    </source>
</evidence>
<dbReference type="InterPro" id="IPR001930">
    <property type="entry name" value="Peptidase_M1"/>
</dbReference>
<keyword evidence="13" id="KW-0031">Aminopeptidase</keyword>
<evidence type="ECO:0000256" key="8">
    <source>
        <dbReference type="ARBA" id="ARBA00022801"/>
    </source>
</evidence>
<dbReference type="eggNOG" id="COG0308">
    <property type="taxonomic scope" value="Bacteria"/>
</dbReference>
<comment type="cofactor">
    <cofactor evidence="2">
        <name>Zn(2+)</name>
        <dbReference type="ChEBI" id="CHEBI:29105"/>
    </cofactor>
</comment>
<evidence type="ECO:0000256" key="2">
    <source>
        <dbReference type="ARBA" id="ARBA00001947"/>
    </source>
</evidence>
<dbReference type="EMBL" id="HG315671">
    <property type="protein sequence ID" value="CDF80894.1"/>
    <property type="molecule type" value="Genomic_DNA"/>
</dbReference>
<evidence type="ECO:0000313" key="14">
    <source>
        <dbReference type="Proteomes" id="UP000016160"/>
    </source>
</evidence>
<dbReference type="RefSeq" id="WP_038532241.1">
    <property type="nucleotide sequence ID" value="NZ_HG315671.1"/>
</dbReference>
<dbReference type="InterPro" id="IPR045357">
    <property type="entry name" value="Aminopeptidase_N-like_N"/>
</dbReference>
<evidence type="ECO:0000256" key="5">
    <source>
        <dbReference type="ARBA" id="ARBA00015611"/>
    </source>
</evidence>
<dbReference type="GO" id="GO:0016020">
    <property type="term" value="C:membrane"/>
    <property type="evidence" value="ECO:0007669"/>
    <property type="project" value="TreeGrafter"/>
</dbReference>
<gene>
    <name evidence="13" type="ORF">BN863_31820</name>
</gene>
<keyword evidence="8 13" id="KW-0378">Hydrolase</keyword>
<dbReference type="SUPFAM" id="SSF63737">
    <property type="entry name" value="Leukotriene A4 hydrolase N-terminal domain"/>
    <property type="match status" value="1"/>
</dbReference>
<dbReference type="EC" id="3.4.11.2" evidence="4"/>
<dbReference type="GO" id="GO:0016285">
    <property type="term" value="F:alanyl aminopeptidase activity"/>
    <property type="evidence" value="ECO:0007669"/>
    <property type="project" value="UniProtKB-EC"/>
</dbReference>
<dbReference type="GO" id="GO:0008270">
    <property type="term" value="F:zinc ion binding"/>
    <property type="evidence" value="ECO:0007669"/>
    <property type="project" value="InterPro"/>
</dbReference>
<keyword evidence="9" id="KW-0862">Zinc</keyword>
<reference evidence="13 14" key="1">
    <citation type="journal article" date="2013" name="Appl. Environ. Microbiol.">
        <title>The genome of the alga-associated marine flavobacterium Formosa agariphila KMM 3901T reveals a broad potential for degradation of algal polysaccharides.</title>
        <authorList>
            <person name="Mann A.J."/>
            <person name="Hahnke R.L."/>
            <person name="Huang S."/>
            <person name="Werner J."/>
            <person name="Xing P."/>
            <person name="Barbeyron T."/>
            <person name="Huettel B."/>
            <person name="Stueber K."/>
            <person name="Reinhardt R."/>
            <person name="Harder J."/>
            <person name="Gloeckner F.O."/>
            <person name="Amann R.I."/>
            <person name="Teeling H."/>
        </authorList>
    </citation>
    <scope>NUCLEOTIDE SEQUENCE [LARGE SCALE GENOMIC DNA]</scope>
    <source>
        <strain evidence="14">DSM 15362 / KCTC 12365 / LMG 23005 / KMM 3901</strain>
    </source>
</reference>
<dbReference type="GO" id="GO:0006508">
    <property type="term" value="P:proteolysis"/>
    <property type="evidence" value="ECO:0007669"/>
    <property type="project" value="UniProtKB-KW"/>
</dbReference>
<dbReference type="GO" id="GO:0005615">
    <property type="term" value="C:extracellular space"/>
    <property type="evidence" value="ECO:0007669"/>
    <property type="project" value="TreeGrafter"/>
</dbReference>
<proteinExistence type="inferred from homology"/>
<dbReference type="GO" id="GO:0070006">
    <property type="term" value="F:metalloaminopeptidase activity"/>
    <property type="evidence" value="ECO:0007669"/>
    <property type="project" value="TreeGrafter"/>
</dbReference>
<dbReference type="Pfam" id="PF01433">
    <property type="entry name" value="Peptidase_M1"/>
    <property type="match status" value="1"/>
</dbReference>
<dbReference type="PRINTS" id="PR00756">
    <property type="entry name" value="ALADIPTASE"/>
</dbReference>
<comment type="similarity">
    <text evidence="3">Belongs to the peptidase M1 family.</text>
</comment>
<dbReference type="Gene3D" id="2.60.40.1730">
    <property type="entry name" value="tricorn interacting facor f3 domain"/>
    <property type="match status" value="1"/>
</dbReference>
<dbReference type="GO" id="GO:0043171">
    <property type="term" value="P:peptide catabolic process"/>
    <property type="evidence" value="ECO:0007669"/>
    <property type="project" value="TreeGrafter"/>
</dbReference>
<evidence type="ECO:0000256" key="3">
    <source>
        <dbReference type="ARBA" id="ARBA00010136"/>
    </source>
</evidence>
<keyword evidence="6" id="KW-0645">Protease</keyword>
<accession>T2KS17</accession>
<evidence type="ECO:0000256" key="9">
    <source>
        <dbReference type="ARBA" id="ARBA00022833"/>
    </source>
</evidence>
<evidence type="ECO:0000313" key="13">
    <source>
        <dbReference type="EMBL" id="CDF80894.1"/>
    </source>
</evidence>
<dbReference type="Pfam" id="PF17900">
    <property type="entry name" value="Peptidase_M1_N"/>
    <property type="match status" value="1"/>
</dbReference>
<evidence type="ECO:0000256" key="10">
    <source>
        <dbReference type="ARBA" id="ARBA00023049"/>
    </source>
</evidence>
<dbReference type="PATRIC" id="fig|1347342.6.peg.3210"/>
<dbReference type="SUPFAM" id="SSF55486">
    <property type="entry name" value="Metalloproteases ('zincins'), catalytic domain"/>
    <property type="match status" value="1"/>
</dbReference>
<evidence type="ECO:0000259" key="12">
    <source>
        <dbReference type="Pfam" id="PF17900"/>
    </source>
</evidence>
<dbReference type="InterPro" id="IPR014782">
    <property type="entry name" value="Peptidase_M1_dom"/>
</dbReference>
<dbReference type="PANTHER" id="PTHR11533">
    <property type="entry name" value="PROTEASE M1 ZINC METALLOPROTEASE"/>
    <property type="match status" value="1"/>
</dbReference>
<dbReference type="HOGENOM" id="CLU_007335_0_0_10"/>
<sequence>MKFNIVIALIFCCLWSCQNKTDEQFKTDPGVSWELAKHRKETLSNINYHLSFNLSEDKTAPIRSNLELQFTLNDVDAPLVLDFSPNNAEVPKVFMVSGAIETIYKDEHLIIPQRYLKTGENAFKIQFQAGDQYLNRNEEYLYTLSVPDHARALFPCFDQPNLKATYKLELVAPNNWSVLSATHPESTIKTEAHTTYVFNTTELMSTYLFSFVAGKFDEVSRDNHRFMYREQDSLKIAQSLDPIYQLHKHALSFLEDYTNYEFPFSKLDFAAIPFFPFGGMEHVGAIQYKESSLFFEDYMPKLKHWNRANLISHEVAHMWFGNLVTMDWFNDVWLKEVFANFMAAKVVNPSFPEFNFELLNLVTKAPSAYAVDRTKGTNAIRQNLDNLNNAGSLYGGIIYNKAPIMMNQLEMLLGKEQFKLGLQEYIKTYANSNATWNDLVSIFDAKSSADIKAWSDVWVNQSGRPVFTNDIVYKEDVIQSLTLHQKAEDGSANLWPQQLEVALIYSDSIAKRIIHVHEASQNIRSIQGLPKPKAIVYNSNGSGYGVFPIDANTALNSFQIQDDVVRASNYINTYENALSGNIPVQTALRAFLNGLEHETNELIISTVSSDFGSLYWDFLSEAEREKLQPELSKRLWNRLNTTLTTSVKKSVYASFSNLAYQDESLNQLYAVWNKNVTIDSLKLNEKDFTSLAMTLALYAHPKHDNILNTAYTQITSQDAKERFQFLRPALAIHSAERQALFESFKNVENRKNTDWVYTANQYIHHPLHQKEAIAYLPLSLTLLEDVKNTSDLFFPLKWLSSTIGNYQSSEAQIILDDYLSQNPHLNHQLKAKLLQATDNLSRYRNMIKN</sequence>
<feature type="domain" description="Aminopeptidase N-like N-terminal" evidence="12">
    <location>
        <begin position="127"/>
        <end position="208"/>
    </location>
</feature>
<dbReference type="STRING" id="1347342.BN863_31820"/>
<evidence type="ECO:0000256" key="7">
    <source>
        <dbReference type="ARBA" id="ARBA00022723"/>
    </source>
</evidence>
<dbReference type="GO" id="GO:0005737">
    <property type="term" value="C:cytoplasm"/>
    <property type="evidence" value="ECO:0007669"/>
    <property type="project" value="TreeGrafter"/>
</dbReference>
<organism evidence="13 14">
    <name type="scientific">Formosa agariphila (strain DSM 15362 / KCTC 12365 / LMG 23005 / KMM 3901 / M-2Alg 35-1)</name>
    <dbReference type="NCBI Taxonomy" id="1347342"/>
    <lineage>
        <taxon>Bacteria</taxon>
        <taxon>Pseudomonadati</taxon>
        <taxon>Bacteroidota</taxon>
        <taxon>Flavobacteriia</taxon>
        <taxon>Flavobacteriales</taxon>
        <taxon>Flavobacteriaceae</taxon>
        <taxon>Formosa</taxon>
    </lineage>
</organism>
<keyword evidence="14" id="KW-1185">Reference proteome</keyword>
<protein>
    <recommendedName>
        <fullName evidence="5">Aminopeptidase N</fullName>
        <ecNumber evidence="4">3.4.11.2</ecNumber>
    </recommendedName>
</protein>
<dbReference type="InterPro" id="IPR050344">
    <property type="entry name" value="Peptidase_M1_aminopeptidases"/>
</dbReference>
<dbReference type="PANTHER" id="PTHR11533:SF299">
    <property type="entry name" value="AMINOPEPTIDASE"/>
    <property type="match status" value="1"/>
</dbReference>
<dbReference type="OrthoDB" id="100605at2"/>
<dbReference type="AlphaFoldDB" id="T2KS17"/>
<dbReference type="Gene3D" id="1.10.390.10">
    <property type="entry name" value="Neutral Protease Domain 2"/>
    <property type="match status" value="1"/>
</dbReference>
<evidence type="ECO:0000256" key="4">
    <source>
        <dbReference type="ARBA" id="ARBA00012564"/>
    </source>
</evidence>
<dbReference type="CDD" id="cd09602">
    <property type="entry name" value="M1_APN"/>
    <property type="match status" value="1"/>
</dbReference>
<dbReference type="Proteomes" id="UP000016160">
    <property type="component" value="Chromosome"/>
</dbReference>
<keyword evidence="10" id="KW-0482">Metalloprotease</keyword>
<comment type="catalytic activity">
    <reaction evidence="1">
        <text>Release of an N-terminal amino acid, Xaa-|-Yaa- from a peptide, amide or arylamide. Xaa is preferably Ala, but may be most amino acids including Pro (slow action). When a terminal hydrophobic residue is followed by a prolyl residue, the two may be released as an intact Xaa-Pro dipeptide.</text>
        <dbReference type="EC" id="3.4.11.2"/>
    </reaction>
</comment>
<feature type="domain" description="Peptidase M1 membrane alanine aminopeptidase" evidence="11">
    <location>
        <begin position="247"/>
        <end position="458"/>
    </location>
</feature>
<dbReference type="InterPro" id="IPR042097">
    <property type="entry name" value="Aminopeptidase_N-like_N_sf"/>
</dbReference>
<evidence type="ECO:0000256" key="1">
    <source>
        <dbReference type="ARBA" id="ARBA00000098"/>
    </source>
</evidence>